<keyword evidence="1" id="KW-0677">Repeat</keyword>
<dbReference type="SUPFAM" id="SSF48403">
    <property type="entry name" value="Ankyrin repeat"/>
    <property type="match status" value="1"/>
</dbReference>
<evidence type="ECO:0000256" key="1">
    <source>
        <dbReference type="ARBA" id="ARBA00022737"/>
    </source>
</evidence>
<dbReference type="PANTHER" id="PTHR24198:SF194">
    <property type="entry name" value="INVERSIN-A"/>
    <property type="match status" value="1"/>
</dbReference>
<feature type="compositionally biased region" description="Low complexity" evidence="4">
    <location>
        <begin position="314"/>
        <end position="328"/>
    </location>
</feature>
<reference evidence="5 6" key="1">
    <citation type="submission" date="2015-06" db="EMBL/GenBank/DDBJ databases">
        <title>Survival trade-offs in plant roots during colonization by closely related pathogenic and mutualistic fungi.</title>
        <authorList>
            <person name="Hacquard S."/>
            <person name="Kracher B."/>
            <person name="Hiruma K."/>
            <person name="Weinman A."/>
            <person name="Muench P."/>
            <person name="Garrido Oter R."/>
            <person name="Ver Loren van Themaat E."/>
            <person name="Dallerey J.-F."/>
            <person name="Damm U."/>
            <person name="Henrissat B."/>
            <person name="Lespinet O."/>
            <person name="Thon M."/>
            <person name="Kemen E."/>
            <person name="McHardy A.C."/>
            <person name="Schulze-Lefert P."/>
            <person name="O'Connell R.J."/>
        </authorList>
    </citation>
    <scope>NUCLEOTIDE SEQUENCE [LARGE SCALE GENOMIC DNA]</scope>
    <source>
        <strain evidence="5 6">MAFF 238704</strain>
    </source>
</reference>
<feature type="repeat" description="ANK" evidence="3">
    <location>
        <begin position="657"/>
        <end position="689"/>
    </location>
</feature>
<feature type="compositionally biased region" description="Polar residues" evidence="4">
    <location>
        <begin position="304"/>
        <end position="313"/>
    </location>
</feature>
<feature type="region of interest" description="Disordered" evidence="4">
    <location>
        <begin position="283"/>
        <end position="354"/>
    </location>
</feature>
<feature type="region of interest" description="Disordered" evidence="4">
    <location>
        <begin position="235"/>
        <end position="271"/>
    </location>
</feature>
<dbReference type="AlphaFoldDB" id="A0A162NSN2"/>
<dbReference type="PROSITE" id="PS50088">
    <property type="entry name" value="ANK_REPEAT"/>
    <property type="match status" value="2"/>
</dbReference>
<dbReference type="InterPro" id="IPR036770">
    <property type="entry name" value="Ankyrin_rpt-contain_sf"/>
</dbReference>
<evidence type="ECO:0000256" key="2">
    <source>
        <dbReference type="ARBA" id="ARBA00023043"/>
    </source>
</evidence>
<comment type="caution">
    <text evidence="5">The sequence shown here is derived from an EMBL/GenBank/DDBJ whole genome shotgun (WGS) entry which is preliminary data.</text>
</comment>
<dbReference type="STRING" id="1573173.A0A162NSN2"/>
<protein>
    <submittedName>
        <fullName evidence="5">Ankyrin repeat containing protein</fullName>
    </submittedName>
</protein>
<name>A0A162NSN2_COLIC</name>
<organism evidence="5 6">
    <name type="scientific">Colletotrichum incanum</name>
    <name type="common">Soybean anthracnose fungus</name>
    <dbReference type="NCBI Taxonomy" id="1573173"/>
    <lineage>
        <taxon>Eukaryota</taxon>
        <taxon>Fungi</taxon>
        <taxon>Dikarya</taxon>
        <taxon>Ascomycota</taxon>
        <taxon>Pezizomycotina</taxon>
        <taxon>Sordariomycetes</taxon>
        <taxon>Hypocreomycetidae</taxon>
        <taxon>Glomerellales</taxon>
        <taxon>Glomerellaceae</taxon>
        <taxon>Colletotrichum</taxon>
        <taxon>Colletotrichum spaethianum species complex</taxon>
    </lineage>
</organism>
<gene>
    <name evidence="5" type="ORF">CI238_11860</name>
</gene>
<keyword evidence="6" id="KW-1185">Reference proteome</keyword>
<dbReference type="SMART" id="SM00248">
    <property type="entry name" value="ANK"/>
    <property type="match status" value="5"/>
</dbReference>
<keyword evidence="2 3" id="KW-0040">ANK repeat</keyword>
<dbReference type="Gene3D" id="1.25.40.20">
    <property type="entry name" value="Ankyrin repeat-containing domain"/>
    <property type="match status" value="1"/>
</dbReference>
<dbReference type="Proteomes" id="UP000076584">
    <property type="component" value="Unassembled WGS sequence"/>
</dbReference>
<sequence>MENAETSLAEAYCSACQGTDDTAGGQPQFLAVLEDCLIYPKRDKLPDCVTNAIKSRFLPCSASSKDPEAWVLHQRSGKAADDTATYLYDELNALCTSIDPSDMTRFDFAKRNVWLVAFARIRRLYGSNNDGRSLLLDHLTMEQEDKVRQNCNNFAVAGERLEFILSKAGGSGALICGLQLSLNKLARKGRFDNVNIETICKSLSWENIRRCNQIVDALLELYESRVRSKIDLQEAANSEQYHEESCKSRKRKREPSDEIPRPPPDSPLAIADDELHIPNNAAHCHYDAEPRGPVASHAGPSHSLAPQLTDASYSPSTATTRPITPPARGTYGESVADNDDQKPPLGRASTVASSMGGHSRYTDVLGNVQQQLTAPLNALFRNTFGAHQQFPHGKKRPRPNIYYPRPQRQLTMQRKVPDTAFSIRYAMDGNIDGLKDLFAHGLASPWDISDSRGYSLIRWALYGGMHQYRTVQYLMREGAPVDQESYDHVWDFGFRRKCTDEELEALGCIRNALDRDWIDEQKFPLIHKIVFGLDLKPLVDELEENPNAVHLKDAQGRTALDWATARAQLHDMRLLIEHGSDVNTIDASGRTTVLHAVDSHSDAALQIVLEAKADPNPAIPNGLRRSSPLISACFGGLKEMIRLLLKSSARVDACKPEGRTALRTVASSQNVECAVILLEHGARVDEGSLAMSIIHNNHKMLELFVRGCDHLRRSPLLPIISKHANEQTMSILASSHPFLKILDLSCDDSVREILGKRVDYCERLGSAFNGLLAAAASSQRLTFVPDEQAIEKARTAQANHYSP</sequence>
<accession>A0A162NSN2</accession>
<evidence type="ECO:0000313" key="5">
    <source>
        <dbReference type="EMBL" id="KZL86269.1"/>
    </source>
</evidence>
<dbReference type="InterPro" id="IPR002110">
    <property type="entry name" value="Ankyrin_rpt"/>
</dbReference>
<evidence type="ECO:0000313" key="6">
    <source>
        <dbReference type="Proteomes" id="UP000076584"/>
    </source>
</evidence>
<dbReference type="PANTHER" id="PTHR24198">
    <property type="entry name" value="ANKYRIN REPEAT AND PROTEIN KINASE DOMAIN-CONTAINING PROTEIN"/>
    <property type="match status" value="1"/>
</dbReference>
<dbReference type="EMBL" id="LFIW01000480">
    <property type="protein sequence ID" value="KZL86269.1"/>
    <property type="molecule type" value="Genomic_DNA"/>
</dbReference>
<evidence type="ECO:0000256" key="4">
    <source>
        <dbReference type="SAM" id="MobiDB-lite"/>
    </source>
</evidence>
<proteinExistence type="predicted"/>
<dbReference type="PROSITE" id="PS50297">
    <property type="entry name" value="ANK_REP_REGION"/>
    <property type="match status" value="2"/>
</dbReference>
<evidence type="ECO:0000256" key="3">
    <source>
        <dbReference type="PROSITE-ProRule" id="PRU00023"/>
    </source>
</evidence>
<dbReference type="Pfam" id="PF12796">
    <property type="entry name" value="Ank_2"/>
    <property type="match status" value="1"/>
</dbReference>
<feature type="repeat" description="ANK" evidence="3">
    <location>
        <begin position="555"/>
        <end position="587"/>
    </location>
</feature>